<accession>A0A9P3PCT1</accession>
<reference evidence="1" key="1">
    <citation type="submission" date="2022-07" db="EMBL/GenBank/DDBJ databases">
        <title>The genome of Lyophyllum shimeji provides insight into the initial evolution of ectomycorrhizal fungal genome.</title>
        <authorList>
            <person name="Kobayashi Y."/>
            <person name="Shibata T."/>
            <person name="Hirakawa H."/>
            <person name="Shigenobu S."/>
            <person name="Nishiyama T."/>
            <person name="Yamada A."/>
            <person name="Hasebe M."/>
            <person name="Kawaguchi M."/>
        </authorList>
    </citation>
    <scope>NUCLEOTIDE SEQUENCE</scope>
    <source>
        <strain evidence="1">AT787</strain>
    </source>
</reference>
<name>A0A9P3PCT1_LYOSH</name>
<sequence>MPTFSRPCCSFSRGAIANHDPRGLSVVTALLPAHDFIFWTVHTARIRHIISCPSKHFPPMYQASKHATIGCRASGINPASKRG</sequence>
<organism evidence="1 2">
    <name type="scientific">Lyophyllum shimeji</name>
    <name type="common">Hon-shimeji</name>
    <name type="synonym">Tricholoma shimeji</name>
    <dbReference type="NCBI Taxonomy" id="47721"/>
    <lineage>
        <taxon>Eukaryota</taxon>
        <taxon>Fungi</taxon>
        <taxon>Dikarya</taxon>
        <taxon>Basidiomycota</taxon>
        <taxon>Agaricomycotina</taxon>
        <taxon>Agaricomycetes</taxon>
        <taxon>Agaricomycetidae</taxon>
        <taxon>Agaricales</taxon>
        <taxon>Tricholomatineae</taxon>
        <taxon>Lyophyllaceae</taxon>
        <taxon>Lyophyllum</taxon>
    </lineage>
</organism>
<dbReference type="EMBL" id="BRPK01000001">
    <property type="protein sequence ID" value="GLB33531.1"/>
    <property type="molecule type" value="Genomic_DNA"/>
</dbReference>
<comment type="caution">
    <text evidence="1">The sequence shown here is derived from an EMBL/GenBank/DDBJ whole genome shotgun (WGS) entry which is preliminary data.</text>
</comment>
<keyword evidence="2" id="KW-1185">Reference proteome</keyword>
<dbReference type="AlphaFoldDB" id="A0A9P3PCT1"/>
<proteinExistence type="predicted"/>
<evidence type="ECO:0000313" key="2">
    <source>
        <dbReference type="Proteomes" id="UP001063166"/>
    </source>
</evidence>
<gene>
    <name evidence="1" type="ORF">LshimejAT787_0104150</name>
</gene>
<protein>
    <submittedName>
        <fullName evidence="1">Uncharacterized protein</fullName>
    </submittedName>
</protein>
<evidence type="ECO:0000313" key="1">
    <source>
        <dbReference type="EMBL" id="GLB33531.1"/>
    </source>
</evidence>
<dbReference type="Proteomes" id="UP001063166">
    <property type="component" value="Unassembled WGS sequence"/>
</dbReference>